<comment type="subcellular location">
    <subcellularLocation>
        <location evidence="1">Membrane</location>
        <topology evidence="1">Multi-pass membrane protein</topology>
    </subcellularLocation>
</comment>
<dbReference type="InterPro" id="IPR002524">
    <property type="entry name" value="Cation_efflux"/>
</dbReference>
<dbReference type="Pfam" id="PF01545">
    <property type="entry name" value="Cation_efflux"/>
    <property type="match status" value="1"/>
</dbReference>
<keyword evidence="6 10" id="KW-0812">Transmembrane</keyword>
<dbReference type="InterPro" id="IPR058533">
    <property type="entry name" value="Cation_efflux_TM"/>
</dbReference>
<sequence length="299" mass="32680">MSDRSVLLKRASAASVCVAVTLMLLKLLAWWLSGSVSLLASLMDSATDILASMINLFAVRLAMCRADNNHHYGHGKAESLSALSQAMFITGSSFFLIINALPRLFAPQPLSHNTIGIVVMLISLGATLALVRYQHFVLKQVDSPSVHADSLHYLSDTLTGMGVLLALVLNSAFNIAIADPILAILIGIYMLYGVYQIVYDAVSALMDVALPEAEMDMIRAAIARVDGYIGVHRLRARKSGAWRIIDMHMEFSDDISLQNAHKINDRVEKSIAACFDAPCEIMIHLEPSSVAFDDQHKIQ</sequence>
<feature type="domain" description="Cation efflux protein transmembrane" evidence="11">
    <location>
        <begin position="14"/>
        <end position="206"/>
    </location>
</feature>
<proteinExistence type="inferred from homology"/>
<evidence type="ECO:0000256" key="10">
    <source>
        <dbReference type="SAM" id="Phobius"/>
    </source>
</evidence>
<evidence type="ECO:0000313" key="13">
    <source>
        <dbReference type="EMBL" id="ABQ13495.1"/>
    </source>
</evidence>
<keyword evidence="7" id="KW-0862">Zinc</keyword>
<evidence type="ECO:0000256" key="6">
    <source>
        <dbReference type="ARBA" id="ARBA00022692"/>
    </source>
</evidence>
<dbReference type="Gene3D" id="1.20.1510.10">
    <property type="entry name" value="Cation efflux protein transmembrane domain"/>
    <property type="match status" value="1"/>
</dbReference>
<feature type="transmembrane region" description="Helical" evidence="10">
    <location>
        <begin position="12"/>
        <end position="32"/>
    </location>
</feature>
<dbReference type="AlphaFoldDB" id="A5EV87"/>
<feature type="domain" description="Cation efflux protein cytoplasmic" evidence="12">
    <location>
        <begin position="210"/>
        <end position="287"/>
    </location>
</feature>
<feature type="transmembrane region" description="Helical" evidence="10">
    <location>
        <begin position="175"/>
        <end position="195"/>
    </location>
</feature>
<dbReference type="InterPro" id="IPR027470">
    <property type="entry name" value="Cation_efflux_CTD"/>
</dbReference>
<name>A5EV87_DICNV</name>
<dbReference type="SUPFAM" id="SSF161111">
    <property type="entry name" value="Cation efflux protein transmembrane domain-like"/>
    <property type="match status" value="1"/>
</dbReference>
<dbReference type="FunFam" id="1.20.1510.10:FF:000001">
    <property type="entry name" value="Ferrous-iron efflux pump FieF"/>
    <property type="match status" value="1"/>
</dbReference>
<evidence type="ECO:0000313" key="14">
    <source>
        <dbReference type="Proteomes" id="UP000000248"/>
    </source>
</evidence>
<feature type="transmembrane region" description="Helical" evidence="10">
    <location>
        <begin position="151"/>
        <end position="169"/>
    </location>
</feature>
<evidence type="ECO:0000256" key="9">
    <source>
        <dbReference type="ARBA" id="ARBA00023136"/>
    </source>
</evidence>
<evidence type="ECO:0000256" key="1">
    <source>
        <dbReference type="ARBA" id="ARBA00004141"/>
    </source>
</evidence>
<dbReference type="Pfam" id="PF16916">
    <property type="entry name" value="ZT_dimer"/>
    <property type="match status" value="1"/>
</dbReference>
<evidence type="ECO:0000256" key="2">
    <source>
        <dbReference type="ARBA" id="ARBA00010212"/>
    </source>
</evidence>
<keyword evidence="7" id="KW-0864">Zinc transport</keyword>
<feature type="transmembrane region" description="Helical" evidence="10">
    <location>
        <begin position="113"/>
        <end position="131"/>
    </location>
</feature>
<dbReference type="InterPro" id="IPR050291">
    <property type="entry name" value="CDF_Transporter"/>
</dbReference>
<organism evidence="13 14">
    <name type="scientific">Dichelobacter nodosus (strain VCS1703A)</name>
    <dbReference type="NCBI Taxonomy" id="246195"/>
    <lineage>
        <taxon>Bacteria</taxon>
        <taxon>Pseudomonadati</taxon>
        <taxon>Pseudomonadota</taxon>
        <taxon>Gammaproteobacteria</taxon>
        <taxon>Cardiobacteriales</taxon>
        <taxon>Cardiobacteriaceae</taxon>
        <taxon>Dichelobacter</taxon>
    </lineage>
</organism>
<evidence type="ECO:0000259" key="11">
    <source>
        <dbReference type="Pfam" id="PF01545"/>
    </source>
</evidence>
<evidence type="ECO:0000256" key="7">
    <source>
        <dbReference type="ARBA" id="ARBA00022906"/>
    </source>
</evidence>
<evidence type="ECO:0000259" key="12">
    <source>
        <dbReference type="Pfam" id="PF16916"/>
    </source>
</evidence>
<dbReference type="STRING" id="246195.DNO_0659"/>
<evidence type="ECO:0000256" key="4">
    <source>
        <dbReference type="ARBA" id="ARBA00022475"/>
    </source>
</evidence>
<keyword evidence="4" id="KW-1003">Cell membrane</keyword>
<dbReference type="GO" id="GO:0006882">
    <property type="term" value="P:intracellular zinc ion homeostasis"/>
    <property type="evidence" value="ECO:0007669"/>
    <property type="project" value="TreeGrafter"/>
</dbReference>
<reference evidence="13 14" key="1">
    <citation type="journal article" date="2007" name="Nat. Biotechnol.">
        <title>Genome sequence and identification of candidate vaccine antigens from the animal pathogen Dichelobacter nodosus.</title>
        <authorList>
            <person name="Myers G.S."/>
            <person name="Parker D."/>
            <person name="Al-Hasani K."/>
            <person name="Kennan R.M."/>
            <person name="Seemann T."/>
            <person name="Ren Q."/>
            <person name="Badger J.H."/>
            <person name="Selengut J.D."/>
            <person name="Deboy R.T."/>
            <person name="Tettelin H."/>
            <person name="Boyce J.D."/>
            <person name="McCarl V.P."/>
            <person name="Han X."/>
            <person name="Nelson W.C."/>
            <person name="Madupu R."/>
            <person name="Mohamoud Y."/>
            <person name="Holley T."/>
            <person name="Fedorova N."/>
            <person name="Khouri H."/>
            <person name="Bottomley S.P."/>
            <person name="Whittington R.J."/>
            <person name="Adler B."/>
            <person name="Songer J.G."/>
            <person name="Rood J.I."/>
            <person name="Paulsen I.T."/>
        </authorList>
    </citation>
    <scope>NUCLEOTIDE SEQUENCE [LARGE SCALE GENOMIC DNA]</scope>
    <source>
        <strain evidence="13 14">VCS1703A</strain>
    </source>
</reference>
<dbReference type="PANTHER" id="PTHR43840">
    <property type="entry name" value="MITOCHONDRIAL METAL TRANSPORTER 1-RELATED"/>
    <property type="match status" value="1"/>
</dbReference>
<keyword evidence="5" id="KW-0410">Iron transport</keyword>
<keyword evidence="8 10" id="KW-1133">Transmembrane helix</keyword>
<dbReference type="InterPro" id="IPR036837">
    <property type="entry name" value="Cation_efflux_CTD_sf"/>
</dbReference>
<keyword evidence="3" id="KW-0813">Transport</keyword>
<dbReference type="GO" id="GO:0015093">
    <property type="term" value="F:ferrous iron transmembrane transporter activity"/>
    <property type="evidence" value="ECO:0007669"/>
    <property type="project" value="TreeGrafter"/>
</dbReference>
<dbReference type="SUPFAM" id="SSF160240">
    <property type="entry name" value="Cation efflux protein cytoplasmic domain-like"/>
    <property type="match status" value="1"/>
</dbReference>
<dbReference type="NCBIfam" id="TIGR01297">
    <property type="entry name" value="CDF"/>
    <property type="match status" value="1"/>
</dbReference>
<keyword evidence="14" id="KW-1185">Reference proteome</keyword>
<dbReference type="eggNOG" id="COG0053">
    <property type="taxonomic scope" value="Bacteria"/>
</dbReference>
<comment type="similarity">
    <text evidence="2">Belongs to the cation diffusion facilitator (CDF) transporter (TC 2.A.4) family. FieF subfamily.</text>
</comment>
<gene>
    <name evidence="13" type="ordered locus">DNO_0659</name>
</gene>
<dbReference type="GO" id="GO:0015086">
    <property type="term" value="F:cadmium ion transmembrane transporter activity"/>
    <property type="evidence" value="ECO:0007669"/>
    <property type="project" value="TreeGrafter"/>
</dbReference>
<dbReference type="Gene3D" id="3.30.70.1350">
    <property type="entry name" value="Cation efflux protein, cytoplasmic domain"/>
    <property type="match status" value="1"/>
</dbReference>
<dbReference type="GO" id="GO:0015341">
    <property type="term" value="F:zinc efflux antiporter activity"/>
    <property type="evidence" value="ECO:0007669"/>
    <property type="project" value="TreeGrafter"/>
</dbReference>
<keyword evidence="7" id="KW-0406">Ion transport</keyword>
<protein>
    <submittedName>
        <fullName evidence="13">Cation efflux family protein</fullName>
    </submittedName>
</protein>
<dbReference type="GO" id="GO:0005886">
    <property type="term" value="C:plasma membrane"/>
    <property type="evidence" value="ECO:0007669"/>
    <property type="project" value="TreeGrafter"/>
</dbReference>
<evidence type="ECO:0000256" key="3">
    <source>
        <dbReference type="ARBA" id="ARBA00022448"/>
    </source>
</evidence>
<dbReference type="RefSeq" id="WP_012030992.1">
    <property type="nucleotide sequence ID" value="NC_009446.1"/>
</dbReference>
<dbReference type="HOGENOM" id="CLU_013430_3_0_6"/>
<dbReference type="EMBL" id="CP000513">
    <property type="protein sequence ID" value="ABQ13495.1"/>
    <property type="molecule type" value="Genomic_DNA"/>
</dbReference>
<evidence type="ECO:0000256" key="5">
    <source>
        <dbReference type="ARBA" id="ARBA00022496"/>
    </source>
</evidence>
<dbReference type="KEGG" id="dno:DNO_0659"/>
<dbReference type="Proteomes" id="UP000000248">
    <property type="component" value="Chromosome"/>
</dbReference>
<evidence type="ECO:0000256" key="8">
    <source>
        <dbReference type="ARBA" id="ARBA00022989"/>
    </source>
</evidence>
<dbReference type="InterPro" id="IPR027469">
    <property type="entry name" value="Cation_efflux_TMD_sf"/>
</dbReference>
<dbReference type="PANTHER" id="PTHR43840:SF41">
    <property type="entry name" value="CATION-EFFLUX PUMP FIEF"/>
    <property type="match status" value="1"/>
</dbReference>
<keyword evidence="9 10" id="KW-0472">Membrane</keyword>
<accession>A5EV87</accession>
<keyword evidence="5" id="KW-0408">Iron</keyword>
<feature type="transmembrane region" description="Helical" evidence="10">
    <location>
        <begin position="80"/>
        <end position="101"/>
    </location>
</feature>